<evidence type="ECO:0000313" key="2">
    <source>
        <dbReference type="EMBL" id="KIO10731.1"/>
    </source>
</evidence>
<feature type="region of interest" description="Disordered" evidence="1">
    <location>
        <begin position="131"/>
        <end position="151"/>
    </location>
</feature>
<keyword evidence="3" id="KW-1185">Reference proteome</keyword>
<dbReference type="HOGENOM" id="CLU_044883_0_0_1"/>
<feature type="compositionally biased region" description="Basic and acidic residues" evidence="1">
    <location>
        <begin position="361"/>
        <end position="396"/>
    </location>
</feature>
<evidence type="ECO:0000256" key="1">
    <source>
        <dbReference type="SAM" id="MobiDB-lite"/>
    </source>
</evidence>
<reference evidence="2 3" key="1">
    <citation type="submission" date="2014-04" db="EMBL/GenBank/DDBJ databases">
        <authorList>
            <consortium name="DOE Joint Genome Institute"/>
            <person name="Kuo A."/>
            <person name="Kohler A."/>
            <person name="Costa M.D."/>
            <person name="Nagy L.G."/>
            <person name="Floudas D."/>
            <person name="Copeland A."/>
            <person name="Barry K.W."/>
            <person name="Cichocki N."/>
            <person name="Veneault-Fourrey C."/>
            <person name="LaButti K."/>
            <person name="Lindquist E.A."/>
            <person name="Lipzen A."/>
            <person name="Lundell T."/>
            <person name="Morin E."/>
            <person name="Murat C."/>
            <person name="Sun H."/>
            <person name="Tunlid A."/>
            <person name="Henrissat B."/>
            <person name="Grigoriev I.V."/>
            <person name="Hibbett D.S."/>
            <person name="Martin F."/>
            <person name="Nordberg H.P."/>
            <person name="Cantor M.N."/>
            <person name="Hua S.X."/>
        </authorList>
    </citation>
    <scope>NUCLEOTIDE SEQUENCE [LARGE SCALE GENOMIC DNA]</scope>
    <source>
        <strain evidence="2 3">Marx 270</strain>
    </source>
</reference>
<feature type="region of interest" description="Disordered" evidence="1">
    <location>
        <begin position="308"/>
        <end position="401"/>
    </location>
</feature>
<sequence>MNLPGPSPKPRRQNSEESRSPSKPPSTSTHHRTSLSPSVRHRQESSATKPPSSRGRPTSPSDDADETESVAESSSGTRIYRSEPERIEYFKKQPECGELEPHRAFCTRCDSWINLGKGRTYIVRPWERHRAKCDPKPPAAKETKPTSTEDVTEVKEDEPALISLHLSVAMSPGKTEPSLTPEDKPPSKTESSRLAVLQADFRAQEIKPHEVFCRACQKWIKLSPHQPYVLTNWQSHQQHCTGSTVATTERKIALLNDPQVKAVTTRSVCCACCKDTVMLGGEVDYDHTKWNEHKKTCIPVTPAAPTTASKALSSRLSFPPPTPGNVTTPTPISRTSSRSLIFPRSPLTDAVPIIDGPTAKTGDKRAREEGGREVVEDSRPSNRPRTEDYKPPEREPPGPWGWFMQPLKAFIRGFREGLGTPT</sequence>
<feature type="compositionally biased region" description="Low complexity" evidence="1">
    <location>
        <begin position="324"/>
        <end position="339"/>
    </location>
</feature>
<dbReference type="AlphaFoldDB" id="A0A0C3PP93"/>
<dbReference type="Proteomes" id="UP000054217">
    <property type="component" value="Unassembled WGS sequence"/>
</dbReference>
<evidence type="ECO:0000313" key="3">
    <source>
        <dbReference type="Proteomes" id="UP000054217"/>
    </source>
</evidence>
<dbReference type="STRING" id="870435.A0A0C3PP93"/>
<feature type="compositionally biased region" description="Low complexity" evidence="1">
    <location>
        <begin position="50"/>
        <end position="61"/>
    </location>
</feature>
<protein>
    <submittedName>
        <fullName evidence="2">Uncharacterized protein</fullName>
    </submittedName>
</protein>
<feature type="region of interest" description="Disordered" evidence="1">
    <location>
        <begin position="171"/>
        <end position="192"/>
    </location>
</feature>
<organism evidence="2 3">
    <name type="scientific">Pisolithus tinctorius Marx 270</name>
    <dbReference type="NCBI Taxonomy" id="870435"/>
    <lineage>
        <taxon>Eukaryota</taxon>
        <taxon>Fungi</taxon>
        <taxon>Dikarya</taxon>
        <taxon>Basidiomycota</taxon>
        <taxon>Agaricomycotina</taxon>
        <taxon>Agaricomycetes</taxon>
        <taxon>Agaricomycetidae</taxon>
        <taxon>Boletales</taxon>
        <taxon>Sclerodermatineae</taxon>
        <taxon>Pisolithaceae</taxon>
        <taxon>Pisolithus</taxon>
    </lineage>
</organism>
<gene>
    <name evidence="2" type="ORF">M404DRAFT_873460</name>
</gene>
<accession>A0A0C3PP93</accession>
<feature type="compositionally biased region" description="Basic and acidic residues" evidence="1">
    <location>
        <begin position="181"/>
        <end position="191"/>
    </location>
</feature>
<reference evidence="3" key="2">
    <citation type="submission" date="2015-01" db="EMBL/GenBank/DDBJ databases">
        <title>Evolutionary Origins and Diversification of the Mycorrhizal Mutualists.</title>
        <authorList>
            <consortium name="DOE Joint Genome Institute"/>
            <consortium name="Mycorrhizal Genomics Consortium"/>
            <person name="Kohler A."/>
            <person name="Kuo A."/>
            <person name="Nagy L.G."/>
            <person name="Floudas D."/>
            <person name="Copeland A."/>
            <person name="Barry K.W."/>
            <person name="Cichocki N."/>
            <person name="Veneault-Fourrey C."/>
            <person name="LaButti K."/>
            <person name="Lindquist E.A."/>
            <person name="Lipzen A."/>
            <person name="Lundell T."/>
            <person name="Morin E."/>
            <person name="Murat C."/>
            <person name="Riley R."/>
            <person name="Ohm R."/>
            <person name="Sun H."/>
            <person name="Tunlid A."/>
            <person name="Henrissat B."/>
            <person name="Grigoriev I.V."/>
            <person name="Hibbett D.S."/>
            <person name="Martin F."/>
        </authorList>
    </citation>
    <scope>NUCLEOTIDE SEQUENCE [LARGE SCALE GENOMIC DNA]</scope>
    <source>
        <strain evidence="3">Marx 270</strain>
    </source>
</reference>
<feature type="region of interest" description="Disordered" evidence="1">
    <location>
        <begin position="1"/>
        <end position="86"/>
    </location>
</feature>
<dbReference type="EMBL" id="KN831951">
    <property type="protein sequence ID" value="KIO10731.1"/>
    <property type="molecule type" value="Genomic_DNA"/>
</dbReference>
<name>A0A0C3PP93_PISTI</name>
<feature type="compositionally biased region" description="Basic and acidic residues" evidence="1">
    <location>
        <begin position="131"/>
        <end position="144"/>
    </location>
</feature>
<proteinExistence type="predicted"/>
<dbReference type="InParanoid" id="A0A0C3PP93"/>
<dbReference type="OrthoDB" id="3262173at2759"/>